<dbReference type="PANTHER" id="PTHR47933:SF11">
    <property type="entry name" value="PENTATRICOPEPTIDE REPEAT-CONTAINING PROTEIN 2"/>
    <property type="match status" value="1"/>
</dbReference>
<dbReference type="PANTHER" id="PTHR47933">
    <property type="entry name" value="PENTATRICOPEPTIDE REPEAT-CONTAINING PROTEIN 1, MITOCHONDRIAL"/>
    <property type="match status" value="1"/>
</dbReference>
<feature type="repeat" description="PPR" evidence="3">
    <location>
        <begin position="325"/>
        <end position="359"/>
    </location>
</feature>
<dbReference type="EMBL" id="CM017617">
    <property type="protein sequence ID" value="TYI15075.1"/>
    <property type="molecule type" value="Genomic_DNA"/>
</dbReference>
<dbReference type="Pfam" id="PF13041">
    <property type="entry name" value="PPR_2"/>
    <property type="match status" value="2"/>
</dbReference>
<dbReference type="SUPFAM" id="SSF48452">
    <property type="entry name" value="TPR-like"/>
    <property type="match status" value="1"/>
</dbReference>
<dbReference type="NCBIfam" id="TIGR00756">
    <property type="entry name" value="PPR"/>
    <property type="match status" value="9"/>
</dbReference>
<feature type="repeat" description="PPR" evidence="3">
    <location>
        <begin position="232"/>
        <end position="266"/>
    </location>
</feature>
<feature type="repeat" description="PPR" evidence="3">
    <location>
        <begin position="196"/>
        <end position="231"/>
    </location>
</feature>
<organism evidence="4 5">
    <name type="scientific">Gossypium tomentosum</name>
    <name type="common">Hawaiian cotton</name>
    <name type="synonym">Gossypium sandvicense</name>
    <dbReference type="NCBI Taxonomy" id="34277"/>
    <lineage>
        <taxon>Eukaryota</taxon>
        <taxon>Viridiplantae</taxon>
        <taxon>Streptophyta</taxon>
        <taxon>Embryophyta</taxon>
        <taxon>Tracheophyta</taxon>
        <taxon>Spermatophyta</taxon>
        <taxon>Magnoliopsida</taxon>
        <taxon>eudicotyledons</taxon>
        <taxon>Gunneridae</taxon>
        <taxon>Pentapetalae</taxon>
        <taxon>rosids</taxon>
        <taxon>malvids</taxon>
        <taxon>Malvales</taxon>
        <taxon>Malvaceae</taxon>
        <taxon>Malvoideae</taxon>
        <taxon>Gossypium</taxon>
    </lineage>
</organism>
<comment type="similarity">
    <text evidence="1">Belongs to the PPR family. P subfamily.</text>
</comment>
<proteinExistence type="inferred from homology"/>
<evidence type="ECO:0000256" key="1">
    <source>
        <dbReference type="ARBA" id="ARBA00007626"/>
    </source>
</evidence>
<dbReference type="Proteomes" id="UP000322667">
    <property type="component" value="Chromosome A08"/>
</dbReference>
<gene>
    <name evidence="4" type="ORF">ES332_A08G162800v1</name>
</gene>
<protein>
    <recommendedName>
        <fullName evidence="6">Pentacotripeptide-repeat region of PRORP domain-containing protein</fullName>
    </recommendedName>
</protein>
<dbReference type="InterPro" id="IPR002885">
    <property type="entry name" value="PPR_rpt"/>
</dbReference>
<feature type="repeat" description="PPR" evidence="3">
    <location>
        <begin position="360"/>
        <end position="394"/>
    </location>
</feature>
<evidence type="ECO:0000256" key="3">
    <source>
        <dbReference type="PROSITE-ProRule" id="PRU00708"/>
    </source>
</evidence>
<dbReference type="Gene3D" id="1.25.40.10">
    <property type="entry name" value="Tetratricopeptide repeat domain"/>
    <property type="match status" value="5"/>
</dbReference>
<feature type="repeat" description="PPR" evidence="3">
    <location>
        <begin position="608"/>
        <end position="642"/>
    </location>
</feature>
<dbReference type="InterPro" id="IPR051240">
    <property type="entry name" value="Mito_RNA-Proc/Resp"/>
</dbReference>
<evidence type="ECO:0000313" key="5">
    <source>
        <dbReference type="Proteomes" id="UP000322667"/>
    </source>
</evidence>
<accession>A0A5D2PIG4</accession>
<dbReference type="GO" id="GO:0003729">
    <property type="term" value="F:mRNA binding"/>
    <property type="evidence" value="ECO:0007669"/>
    <property type="project" value="TreeGrafter"/>
</dbReference>
<name>A0A5D2PIG4_GOSTO</name>
<feature type="repeat" description="PPR" evidence="3">
    <location>
        <begin position="161"/>
        <end position="195"/>
    </location>
</feature>
<sequence>MEMVLSPRSYHGVGKQLFLYQCPLRFVIRCFSCGRIEIHGEGTNEGNQGLDEKAESSTKTKGAKFMARVINSTPWSSELESSISSLSRSLSKTTVLQTLRLIKNPSKALQFFNWVQQMGFPHDAQSFFLMIEILGKERNLYAARNLTLSIEKRSNGSVKLEDKFFNSLIRSYGKAGLFQESIKVFETMKSIGVSPSVVSFNNLLSILLKRGRTNMAKSVFDEMLSTYGVTPDVYTFNILIKGFGMNSMVDEGFRFFKEMERFKCDPDVVTYNTIVDGLCRVGKVGIAHNVITYNTLIKGLSEVHKYDKIKEILEGMRKDGRFTPDTCTFNTLINAHCNAGNMDEALNVFKRMSEMKVQSDSATYSVIIRSLCQIADFEKAEEFFDELAKKEILLGHVGCTPVVAAYNPMFEYLCANGKTKKAERVFRQLLKRGRQDPPAYKTLILGHCKEGTFEAGYELLVLMLRRDFEPGFEIYDSLITGLLLKGESLLACLTLEKMLKSSHLPQTSSVHSILAELLKKSCAQEAASLVTLMLDHRIRLNINLSTQTVKLLLARRMQDKAFQVLVLLYDDGYMVKMEDLVHFLCQSGMLLEACKMIQFSLEKHQTADIEICCTVIEGLCNNRRLSEAFGLYYELVERGKHLELRCLDNLKIALQAGGRLNEAEFVSKRMPNQWQANDASSKFSTRMPKFQQQ</sequence>
<dbReference type="PROSITE" id="PS51375">
    <property type="entry name" value="PPR"/>
    <property type="match status" value="8"/>
</dbReference>
<keyword evidence="2" id="KW-0677">Repeat</keyword>
<dbReference type="Pfam" id="PF01535">
    <property type="entry name" value="PPR"/>
    <property type="match status" value="5"/>
</dbReference>
<dbReference type="AlphaFoldDB" id="A0A5D2PIG4"/>
<evidence type="ECO:0000256" key="2">
    <source>
        <dbReference type="ARBA" id="ARBA00022737"/>
    </source>
</evidence>
<reference evidence="4 5" key="1">
    <citation type="submission" date="2019-07" db="EMBL/GenBank/DDBJ databases">
        <title>WGS assembly of Gossypium tomentosum.</title>
        <authorList>
            <person name="Chen Z.J."/>
            <person name="Sreedasyam A."/>
            <person name="Ando A."/>
            <person name="Song Q."/>
            <person name="De L."/>
            <person name="Hulse-Kemp A."/>
            <person name="Ding M."/>
            <person name="Ye W."/>
            <person name="Kirkbride R."/>
            <person name="Jenkins J."/>
            <person name="Plott C."/>
            <person name="Lovell J."/>
            <person name="Lin Y.-M."/>
            <person name="Vaughn R."/>
            <person name="Liu B."/>
            <person name="Li W."/>
            <person name="Simpson S."/>
            <person name="Scheffler B."/>
            <person name="Saski C."/>
            <person name="Grover C."/>
            <person name="Hu G."/>
            <person name="Conover J."/>
            <person name="Carlson J."/>
            <person name="Shu S."/>
            <person name="Boston L."/>
            <person name="Williams M."/>
            <person name="Peterson D."/>
            <person name="Mcgee K."/>
            <person name="Jones D."/>
            <person name="Wendel J."/>
            <person name="Stelly D."/>
            <person name="Grimwood J."/>
            <person name="Schmutz J."/>
        </authorList>
    </citation>
    <scope>NUCLEOTIDE SEQUENCE [LARGE SCALE GENOMIC DNA]</scope>
    <source>
        <strain evidence="4">7179.01</strain>
    </source>
</reference>
<dbReference type="InterPro" id="IPR011990">
    <property type="entry name" value="TPR-like_helical_dom_sf"/>
</dbReference>
<feature type="repeat" description="PPR" evidence="3">
    <location>
        <begin position="436"/>
        <end position="470"/>
    </location>
</feature>
<evidence type="ECO:0000313" key="4">
    <source>
        <dbReference type="EMBL" id="TYI15075.1"/>
    </source>
</evidence>
<keyword evidence="5" id="KW-1185">Reference proteome</keyword>
<evidence type="ECO:0008006" key="6">
    <source>
        <dbReference type="Google" id="ProtNLM"/>
    </source>
</evidence>
<feature type="repeat" description="PPR" evidence="3">
    <location>
        <begin position="289"/>
        <end position="323"/>
    </location>
</feature>
<dbReference type="Pfam" id="PF12854">
    <property type="entry name" value="PPR_1"/>
    <property type="match status" value="1"/>
</dbReference>